<evidence type="ECO:0000313" key="1">
    <source>
        <dbReference type="EMBL" id="GBP59369.1"/>
    </source>
</evidence>
<protein>
    <submittedName>
        <fullName evidence="1">Uncharacterized protein</fullName>
    </submittedName>
</protein>
<dbReference type="Proteomes" id="UP000299102">
    <property type="component" value="Unassembled WGS sequence"/>
</dbReference>
<gene>
    <name evidence="1" type="ORF">EVAR_45549_1</name>
</gene>
<evidence type="ECO:0000313" key="2">
    <source>
        <dbReference type="Proteomes" id="UP000299102"/>
    </source>
</evidence>
<keyword evidence="2" id="KW-1185">Reference proteome</keyword>
<dbReference type="AlphaFoldDB" id="A0A4C1XAL6"/>
<organism evidence="1 2">
    <name type="scientific">Eumeta variegata</name>
    <name type="common">Bagworm moth</name>
    <name type="synonym">Eumeta japonica</name>
    <dbReference type="NCBI Taxonomy" id="151549"/>
    <lineage>
        <taxon>Eukaryota</taxon>
        <taxon>Metazoa</taxon>
        <taxon>Ecdysozoa</taxon>
        <taxon>Arthropoda</taxon>
        <taxon>Hexapoda</taxon>
        <taxon>Insecta</taxon>
        <taxon>Pterygota</taxon>
        <taxon>Neoptera</taxon>
        <taxon>Endopterygota</taxon>
        <taxon>Lepidoptera</taxon>
        <taxon>Glossata</taxon>
        <taxon>Ditrysia</taxon>
        <taxon>Tineoidea</taxon>
        <taxon>Psychidae</taxon>
        <taxon>Oiketicinae</taxon>
        <taxon>Eumeta</taxon>
    </lineage>
</organism>
<sequence length="146" mass="16206">MPPSISTATTYYISQISAPLDIQFLPKREHTGDSSGVASVHGRPLLSGGSPALLLIRDLRPYYVLCKQLVNATPAGPNACVPIRYENRDTGLTPASVRRKFNDHKIIICAYGRKRQTKETRARTHCPANVIFSDQIETWIGIDTNR</sequence>
<proteinExistence type="predicted"/>
<name>A0A4C1XAL6_EUMVA</name>
<reference evidence="1 2" key="1">
    <citation type="journal article" date="2019" name="Commun. Biol.">
        <title>The bagworm genome reveals a unique fibroin gene that provides high tensile strength.</title>
        <authorList>
            <person name="Kono N."/>
            <person name="Nakamura H."/>
            <person name="Ohtoshi R."/>
            <person name="Tomita M."/>
            <person name="Numata K."/>
            <person name="Arakawa K."/>
        </authorList>
    </citation>
    <scope>NUCLEOTIDE SEQUENCE [LARGE SCALE GENOMIC DNA]</scope>
</reference>
<comment type="caution">
    <text evidence="1">The sequence shown here is derived from an EMBL/GenBank/DDBJ whole genome shotgun (WGS) entry which is preliminary data.</text>
</comment>
<accession>A0A4C1XAL6</accession>
<dbReference type="EMBL" id="BGZK01000759">
    <property type="protein sequence ID" value="GBP59369.1"/>
    <property type="molecule type" value="Genomic_DNA"/>
</dbReference>